<dbReference type="AlphaFoldDB" id="A0A8H5Z9A2"/>
<comment type="caution">
    <text evidence="1">The sequence shown here is derived from an EMBL/GenBank/DDBJ whole genome shotgun (WGS) entry which is preliminary data.</text>
</comment>
<proteinExistence type="predicted"/>
<name>A0A8H5Z9A2_COCSA</name>
<dbReference type="EMBL" id="WNKQ01000017">
    <property type="protein sequence ID" value="KAF5846038.1"/>
    <property type="molecule type" value="Genomic_DNA"/>
</dbReference>
<evidence type="ECO:0000313" key="1">
    <source>
        <dbReference type="EMBL" id="KAF5846038.1"/>
    </source>
</evidence>
<organism evidence="1 2">
    <name type="scientific">Cochliobolus sativus</name>
    <name type="common">Common root rot and spot blotch fungus</name>
    <name type="synonym">Bipolaris sorokiniana</name>
    <dbReference type="NCBI Taxonomy" id="45130"/>
    <lineage>
        <taxon>Eukaryota</taxon>
        <taxon>Fungi</taxon>
        <taxon>Dikarya</taxon>
        <taxon>Ascomycota</taxon>
        <taxon>Pezizomycotina</taxon>
        <taxon>Dothideomycetes</taxon>
        <taxon>Pleosporomycetidae</taxon>
        <taxon>Pleosporales</taxon>
        <taxon>Pleosporineae</taxon>
        <taxon>Pleosporaceae</taxon>
        <taxon>Bipolaris</taxon>
    </lineage>
</organism>
<accession>A0A8H5Z9A2</accession>
<protein>
    <submittedName>
        <fullName evidence="1">Uncharacterized protein</fullName>
    </submittedName>
</protein>
<evidence type="ECO:0000313" key="2">
    <source>
        <dbReference type="Proteomes" id="UP000624244"/>
    </source>
</evidence>
<reference evidence="1" key="1">
    <citation type="submission" date="2019-11" db="EMBL/GenBank/DDBJ databases">
        <title>Bipolaris sorokiniana Genome sequencing.</title>
        <authorList>
            <person name="Wang H."/>
        </authorList>
    </citation>
    <scope>NUCLEOTIDE SEQUENCE</scope>
</reference>
<sequence length="98" mass="11147">MGLRICTSTYVAHPHRQHIYFKSRPQRLSSLFGSTSIHTIIEQVHRWYYLMCAPRQHPITSPQLAQQAGNPSLFADHSIRISGIVLGLKSPPPAQFRL</sequence>
<gene>
    <name evidence="1" type="ORF">GGP41_008452</name>
</gene>
<dbReference type="Proteomes" id="UP000624244">
    <property type="component" value="Unassembled WGS sequence"/>
</dbReference>